<protein>
    <recommendedName>
        <fullName evidence="5">IST1-like protein</fullName>
    </recommendedName>
</protein>
<comment type="similarity">
    <text evidence="1">Belongs to the IST1 family.</text>
</comment>
<dbReference type="FunFam" id="1.20.1260.60:FF:000002">
    <property type="entry name" value="Vacuolar protein sorting-associated protein IST1"/>
    <property type="match status" value="1"/>
</dbReference>
<dbReference type="EMBL" id="JAGFBR010000009">
    <property type="protein sequence ID" value="KAH0460953.1"/>
    <property type="molecule type" value="Genomic_DNA"/>
</dbReference>
<evidence type="ECO:0008006" key="5">
    <source>
        <dbReference type="Google" id="ProtNLM"/>
    </source>
</evidence>
<dbReference type="Pfam" id="PF03398">
    <property type="entry name" value="Ist1"/>
    <property type="match status" value="1"/>
</dbReference>
<evidence type="ECO:0000256" key="1">
    <source>
        <dbReference type="ARBA" id="ARBA00005536"/>
    </source>
</evidence>
<sequence length="688" mass="78430">MFNSLLGSNKHSVKCIKCRIETIRKKKHAMERCLKKDVADLVSIGHDAKAFGRMDDLLFEINQTSCYDMIEQCCCCILEHLPTMQKERECPKETVEAVATLIFAAARFSDLPELADLRRGFTERYRTTLESYTKKEFVDKLQKKSFPQDQKLQLMKDIAREFNIDWDVNSFEYKLSNPSGPTIDHPKIHFHSSSKCYIESHITDEKREVTDRMHEVLNGGKTIVEKTVERIEVADRRNEVVNGRKPVLKKVEDTSCLTSDLQKQQIEFEKLKKANNNEDQKIIQMEGDEHHSRSAVRKHQVQPEERRNVPTTPKNADAHPLDSTEKIKKVAANESENVEPHHLSKRPPPYVKTKGNQNGNTRKRLEVHDGAVRNDKALNMFPPHTKFTENFNGTNSYRHGFVHSSTEVVVKEMEHNEQQRQPNGAVNPKSRSAFNLKPPYVKPNVKSPLESSCVKPRNYDMYNGSDNGGDHKNAAFSVRRKHLEQGTAAHGGSTGEDPNLLWKISTKQAGVVIKDNVMNMDVNDQQGFSRHSKQIEDDAMDGAVYHGRRIHRTCIDQTIHGRRGINAAYDGGYEEEEQMDRLLEHFSKKSIRNEPGKARTGTREPQTQPILDYSRIPEKAIKDEQYSKLSAHTPTRTASLPTTETLVGKHVRSVSMQPDQLSPNGECGHPRLPHFDDLAVRIAALRKS</sequence>
<gene>
    <name evidence="3" type="ORF">IEQ34_008528</name>
</gene>
<dbReference type="PANTHER" id="PTHR12161">
    <property type="entry name" value="IST1 FAMILY MEMBER"/>
    <property type="match status" value="1"/>
</dbReference>
<evidence type="ECO:0000256" key="2">
    <source>
        <dbReference type="SAM" id="MobiDB-lite"/>
    </source>
</evidence>
<dbReference type="InterPro" id="IPR042277">
    <property type="entry name" value="IST1-like"/>
</dbReference>
<evidence type="ECO:0000313" key="4">
    <source>
        <dbReference type="Proteomes" id="UP000775213"/>
    </source>
</evidence>
<feature type="region of interest" description="Disordered" evidence="2">
    <location>
        <begin position="286"/>
        <end position="361"/>
    </location>
</feature>
<evidence type="ECO:0000313" key="3">
    <source>
        <dbReference type="EMBL" id="KAH0460953.1"/>
    </source>
</evidence>
<feature type="compositionally biased region" description="Basic and acidic residues" evidence="2">
    <location>
        <begin position="316"/>
        <end position="328"/>
    </location>
</feature>
<dbReference type="PANTHER" id="PTHR12161:SF14">
    <property type="entry name" value="REGULATOR OF VPS4 ACTIVITY IN THE MVB PATHWAY PROTEIN"/>
    <property type="match status" value="1"/>
</dbReference>
<accession>A0AAV7GZA5</accession>
<feature type="region of interest" description="Disordered" evidence="2">
    <location>
        <begin position="413"/>
        <end position="452"/>
    </location>
</feature>
<feature type="compositionally biased region" description="Polar residues" evidence="2">
    <location>
        <begin position="419"/>
        <end position="433"/>
    </location>
</feature>
<proteinExistence type="inferred from homology"/>
<organism evidence="3 4">
    <name type="scientific">Dendrobium chrysotoxum</name>
    <name type="common">Orchid</name>
    <dbReference type="NCBI Taxonomy" id="161865"/>
    <lineage>
        <taxon>Eukaryota</taxon>
        <taxon>Viridiplantae</taxon>
        <taxon>Streptophyta</taxon>
        <taxon>Embryophyta</taxon>
        <taxon>Tracheophyta</taxon>
        <taxon>Spermatophyta</taxon>
        <taxon>Magnoliopsida</taxon>
        <taxon>Liliopsida</taxon>
        <taxon>Asparagales</taxon>
        <taxon>Orchidaceae</taxon>
        <taxon>Epidendroideae</taxon>
        <taxon>Malaxideae</taxon>
        <taxon>Dendrobiinae</taxon>
        <taxon>Dendrobium</taxon>
    </lineage>
</organism>
<dbReference type="GO" id="GO:0015031">
    <property type="term" value="P:protein transport"/>
    <property type="evidence" value="ECO:0007669"/>
    <property type="project" value="InterPro"/>
</dbReference>
<dbReference type="Proteomes" id="UP000775213">
    <property type="component" value="Unassembled WGS sequence"/>
</dbReference>
<name>A0AAV7GZA5_DENCH</name>
<dbReference type="InterPro" id="IPR005061">
    <property type="entry name" value="Ist1"/>
</dbReference>
<reference evidence="3 4" key="1">
    <citation type="journal article" date="2021" name="Hortic Res">
        <title>Chromosome-scale assembly of the Dendrobium chrysotoxum genome enhances the understanding of orchid evolution.</title>
        <authorList>
            <person name="Zhang Y."/>
            <person name="Zhang G.Q."/>
            <person name="Zhang D."/>
            <person name="Liu X.D."/>
            <person name="Xu X.Y."/>
            <person name="Sun W.H."/>
            <person name="Yu X."/>
            <person name="Zhu X."/>
            <person name="Wang Z.W."/>
            <person name="Zhao X."/>
            <person name="Zhong W.Y."/>
            <person name="Chen H."/>
            <person name="Yin W.L."/>
            <person name="Huang T."/>
            <person name="Niu S.C."/>
            <person name="Liu Z.J."/>
        </authorList>
    </citation>
    <scope>NUCLEOTIDE SEQUENCE [LARGE SCALE GENOMIC DNA]</scope>
    <source>
        <strain evidence="3">Lindl</strain>
    </source>
</reference>
<dbReference type="Gene3D" id="1.20.1260.60">
    <property type="entry name" value="Vacuolar protein sorting-associated protein Ist1"/>
    <property type="match status" value="1"/>
</dbReference>
<dbReference type="AlphaFoldDB" id="A0AAV7GZA5"/>
<comment type="caution">
    <text evidence="3">The sequence shown here is derived from an EMBL/GenBank/DDBJ whole genome shotgun (WGS) entry which is preliminary data.</text>
</comment>
<keyword evidence="4" id="KW-1185">Reference proteome</keyword>